<evidence type="ECO:0000313" key="2">
    <source>
        <dbReference type="EMBL" id="QEE14429.1"/>
    </source>
</evidence>
<dbReference type="InterPro" id="IPR000182">
    <property type="entry name" value="GNAT_dom"/>
</dbReference>
<sequence length="178" mass="20029">MKEINLKSGDVLIIRKALPEDATEILQYAEQVSGESDNISYGPGEFGMTVEREQKFLQSLQGSKSCILILGLLKKKIVSIASMSGGKRKRIEHLTGLGITVRKTFWRQGIGSEMMQFLIDWAQQSKIIRKINLTVRTDNIGAIKLYEQLGFLEEGLNSRTLQINGKFYDAKMMGLEID</sequence>
<dbReference type="EMBL" id="CP042905">
    <property type="protein sequence ID" value="QEE14429.1"/>
    <property type="molecule type" value="Genomic_DNA"/>
</dbReference>
<keyword evidence="2" id="KW-0012">Acyltransferase</keyword>
<gene>
    <name evidence="2" type="ORF">DSAG12_00242</name>
</gene>
<dbReference type="SUPFAM" id="SSF55729">
    <property type="entry name" value="Acyl-CoA N-acyltransferases (Nat)"/>
    <property type="match status" value="1"/>
</dbReference>
<dbReference type="PANTHER" id="PTHR43415:SF3">
    <property type="entry name" value="GNAT-FAMILY ACETYLTRANSFERASE"/>
    <property type="match status" value="1"/>
</dbReference>
<dbReference type="RefSeq" id="WP_147661384.1">
    <property type="nucleotide sequence ID" value="NZ_CP042905.2"/>
</dbReference>
<evidence type="ECO:0000259" key="1">
    <source>
        <dbReference type="PROSITE" id="PS51186"/>
    </source>
</evidence>
<feature type="domain" description="N-acetyltransferase" evidence="1">
    <location>
        <begin position="12"/>
        <end position="174"/>
    </location>
</feature>
<dbReference type="EC" id="2.3.-.-" evidence="2"/>
<proteinExistence type="predicted"/>
<dbReference type="AlphaFoldDB" id="A0A5B9D5N5"/>
<dbReference type="OrthoDB" id="120213at2157"/>
<evidence type="ECO:0000313" key="3">
    <source>
        <dbReference type="Proteomes" id="UP000321408"/>
    </source>
</evidence>
<dbReference type="GeneID" id="41328245"/>
<reference evidence="2 3" key="2">
    <citation type="journal article" date="2024" name="Int. J. Syst. Evol. Microbiol.">
        <title>Promethearchaeum syntrophicum gen. nov., sp. nov., an anaerobic, obligately syntrophic archaeon, the first isolate of the lineage 'Asgard' archaea, and proposal of the new archaeal phylum Promethearchaeota phyl. nov. and kingdom Promethearchaeati regn. nov.</title>
        <authorList>
            <person name="Imachi H."/>
            <person name="Nobu M.K."/>
            <person name="Kato S."/>
            <person name="Takaki Y."/>
            <person name="Miyazaki M."/>
            <person name="Miyata M."/>
            <person name="Ogawara M."/>
            <person name="Saito Y."/>
            <person name="Sakai S."/>
            <person name="Tahara Y.O."/>
            <person name="Takano Y."/>
            <person name="Tasumi E."/>
            <person name="Uematsu K."/>
            <person name="Yoshimura T."/>
            <person name="Itoh T."/>
            <person name="Ohkuma M."/>
            <person name="Takai K."/>
        </authorList>
    </citation>
    <scope>NUCLEOTIDE SEQUENCE [LARGE SCALE GENOMIC DNA]</scope>
    <source>
        <strain evidence="2 3">MK-D1</strain>
    </source>
</reference>
<dbReference type="PANTHER" id="PTHR43415">
    <property type="entry name" value="SPERMIDINE N(1)-ACETYLTRANSFERASE"/>
    <property type="match status" value="1"/>
</dbReference>
<dbReference type="CDD" id="cd04301">
    <property type="entry name" value="NAT_SF"/>
    <property type="match status" value="1"/>
</dbReference>
<accession>A0A5B9D5N5</accession>
<protein>
    <submittedName>
        <fullName evidence="2">GNAT family N-acetyltransferase</fullName>
        <ecNumber evidence="2">2.3.-.-</ecNumber>
    </submittedName>
</protein>
<keyword evidence="2" id="KW-0808">Transferase</keyword>
<dbReference type="InterPro" id="IPR016181">
    <property type="entry name" value="Acyl_CoA_acyltransferase"/>
</dbReference>
<name>A0A5B9D5N5_9ARCH</name>
<dbReference type="Gene3D" id="3.40.630.30">
    <property type="match status" value="1"/>
</dbReference>
<dbReference type="PROSITE" id="PS51186">
    <property type="entry name" value="GNAT"/>
    <property type="match status" value="1"/>
</dbReference>
<dbReference type="Proteomes" id="UP000321408">
    <property type="component" value="Chromosome"/>
</dbReference>
<dbReference type="KEGG" id="psyt:DSAG12_00242"/>
<reference evidence="2 3" key="1">
    <citation type="journal article" date="2020" name="Nature">
        <title>Isolation of an archaeon at the prokaryote-eukaryote interface.</title>
        <authorList>
            <person name="Imachi H."/>
            <person name="Nobu M.K."/>
            <person name="Nakahara N."/>
            <person name="Morono Y."/>
            <person name="Ogawara M."/>
            <person name="Takaki Y."/>
            <person name="Takano Y."/>
            <person name="Uematsu K."/>
            <person name="Ikuta T."/>
            <person name="Ito M."/>
            <person name="Matsui Y."/>
            <person name="Miyazaki M."/>
            <person name="Murata K."/>
            <person name="Saito Y."/>
            <person name="Sakai S."/>
            <person name="Song C."/>
            <person name="Tasumi E."/>
            <person name="Yamanaka Y."/>
            <person name="Yamaguchi T."/>
            <person name="Kamagata Y."/>
            <person name="Tamaki H."/>
            <person name="Takai K."/>
        </authorList>
    </citation>
    <scope>NUCLEOTIDE SEQUENCE [LARGE SCALE GENOMIC DNA]</scope>
    <source>
        <strain evidence="2 3">MK-D1</strain>
    </source>
</reference>
<organism evidence="2 3">
    <name type="scientific">Promethearchaeum syntrophicum</name>
    <dbReference type="NCBI Taxonomy" id="2594042"/>
    <lineage>
        <taxon>Archaea</taxon>
        <taxon>Promethearchaeati</taxon>
        <taxon>Promethearchaeota</taxon>
        <taxon>Promethearchaeia</taxon>
        <taxon>Promethearchaeales</taxon>
        <taxon>Promethearchaeaceae</taxon>
        <taxon>Promethearchaeum</taxon>
    </lineage>
</organism>
<dbReference type="Pfam" id="PF00583">
    <property type="entry name" value="Acetyltransf_1"/>
    <property type="match status" value="1"/>
</dbReference>
<keyword evidence="3" id="KW-1185">Reference proteome</keyword>
<dbReference type="GO" id="GO:0016747">
    <property type="term" value="F:acyltransferase activity, transferring groups other than amino-acyl groups"/>
    <property type="evidence" value="ECO:0007669"/>
    <property type="project" value="InterPro"/>
</dbReference>